<evidence type="ECO:0000259" key="4">
    <source>
        <dbReference type="SMART" id="SM00646"/>
    </source>
</evidence>
<dbReference type="Gene3D" id="3.40.630.40">
    <property type="entry name" value="Zn-dependent exopeptidases"/>
    <property type="match status" value="1"/>
</dbReference>
<evidence type="ECO:0000256" key="2">
    <source>
        <dbReference type="ARBA" id="ARBA00011901"/>
    </source>
</evidence>
<dbReference type="PANTHER" id="PTHR30404:SF0">
    <property type="entry name" value="N-ACETYLMURAMOYL-L-ALANINE AMIDASE AMIC"/>
    <property type="match status" value="1"/>
</dbReference>
<dbReference type="GO" id="GO:0030288">
    <property type="term" value="C:outer membrane-bounded periplasmic space"/>
    <property type="evidence" value="ECO:0007669"/>
    <property type="project" value="TreeGrafter"/>
</dbReference>
<evidence type="ECO:0000256" key="3">
    <source>
        <dbReference type="ARBA" id="ARBA00022801"/>
    </source>
</evidence>
<feature type="domain" description="MurNAc-LAA" evidence="4">
    <location>
        <begin position="71"/>
        <end position="188"/>
    </location>
</feature>
<evidence type="ECO:0000313" key="5">
    <source>
        <dbReference type="EMBL" id="OKY95987.1"/>
    </source>
</evidence>
<gene>
    <name evidence="5" type="ORF">BHV66_03280</name>
</gene>
<dbReference type="CDD" id="cd02696">
    <property type="entry name" value="MurNAc-LAA"/>
    <property type="match status" value="1"/>
</dbReference>
<dbReference type="AlphaFoldDB" id="A0A1Q6FAT9"/>
<protein>
    <recommendedName>
        <fullName evidence="2">N-acetylmuramoyl-L-alanine amidase</fullName>
        <ecNumber evidence="2">3.5.1.28</ecNumber>
    </recommendedName>
</protein>
<dbReference type="InterPro" id="IPR050695">
    <property type="entry name" value="N-acetylmuramoyl_amidase_3"/>
</dbReference>
<dbReference type="PANTHER" id="PTHR30404">
    <property type="entry name" value="N-ACETYLMURAMOYL-L-ALANINE AMIDASE"/>
    <property type="match status" value="1"/>
</dbReference>
<dbReference type="EC" id="3.5.1.28" evidence="2"/>
<dbReference type="Pfam" id="PF01520">
    <property type="entry name" value="Amidase_3"/>
    <property type="match status" value="1"/>
</dbReference>
<dbReference type="GO" id="GO:0008745">
    <property type="term" value="F:N-acetylmuramoyl-L-alanine amidase activity"/>
    <property type="evidence" value="ECO:0007669"/>
    <property type="project" value="UniProtKB-EC"/>
</dbReference>
<keyword evidence="3" id="KW-0378">Hydrolase</keyword>
<dbReference type="EMBL" id="MNQH01000003">
    <property type="protein sequence ID" value="OKY95987.1"/>
    <property type="molecule type" value="Genomic_DNA"/>
</dbReference>
<accession>A0A1Q6FAT9</accession>
<evidence type="ECO:0000313" key="6">
    <source>
        <dbReference type="Proteomes" id="UP000187417"/>
    </source>
</evidence>
<dbReference type="RefSeq" id="WP_278339058.1">
    <property type="nucleotide sequence ID" value="NZ_BAAFLA010000011.1"/>
</dbReference>
<dbReference type="Proteomes" id="UP000187417">
    <property type="component" value="Unassembled WGS sequence"/>
</dbReference>
<reference evidence="5 6" key="1">
    <citation type="journal article" date="2016" name="Nat. Biotechnol.">
        <title>Measurement of bacterial replication rates in microbial communities.</title>
        <authorList>
            <person name="Brown C.T."/>
            <person name="Olm M.R."/>
            <person name="Thomas B.C."/>
            <person name="Banfield J.F."/>
        </authorList>
    </citation>
    <scope>NUCLEOTIDE SEQUENCE [LARGE SCALE GENOMIC DNA]</scope>
    <source>
        <strain evidence="5">CAG:67_53_122</strain>
    </source>
</reference>
<proteinExistence type="predicted"/>
<dbReference type="STRING" id="28117.BHV66_03280"/>
<comment type="caution">
    <text evidence="5">The sequence shown here is derived from an EMBL/GenBank/DDBJ whole genome shotgun (WGS) entry which is preliminary data.</text>
</comment>
<dbReference type="GO" id="GO:0009253">
    <property type="term" value="P:peptidoglycan catabolic process"/>
    <property type="evidence" value="ECO:0007669"/>
    <property type="project" value="InterPro"/>
</dbReference>
<organism evidence="5 6">
    <name type="scientific">Alistipes putredinis</name>
    <dbReference type="NCBI Taxonomy" id="28117"/>
    <lineage>
        <taxon>Bacteria</taxon>
        <taxon>Pseudomonadati</taxon>
        <taxon>Bacteroidota</taxon>
        <taxon>Bacteroidia</taxon>
        <taxon>Bacteroidales</taxon>
        <taxon>Rikenellaceae</taxon>
        <taxon>Alistipes</taxon>
    </lineage>
</organism>
<comment type="catalytic activity">
    <reaction evidence="1">
        <text>Hydrolyzes the link between N-acetylmuramoyl residues and L-amino acid residues in certain cell-wall glycopeptides.</text>
        <dbReference type="EC" id="3.5.1.28"/>
    </reaction>
</comment>
<dbReference type="SUPFAM" id="SSF53187">
    <property type="entry name" value="Zn-dependent exopeptidases"/>
    <property type="match status" value="1"/>
</dbReference>
<dbReference type="InterPro" id="IPR002508">
    <property type="entry name" value="MurNAc-LAA_cat"/>
</dbReference>
<name>A0A1Q6FAT9_9BACT</name>
<sequence>MKILIDNGHGRATAGKRSPVWPDGKQLFEYEFNRDIARRMHEALTARGTDSVPVVPEIDDIPLAERTRRVNEIAAQVGPENCLLVSIHVNAGGGTGWEAWTSVGETEADNYATIFYEEAARAFPEQRMRMDTTDGDPDKEAHFYLLRHTTCPAIITENFFMDTEADCRLILSEEGRKRVADMHVSALLRCIEYHRNK</sequence>
<evidence type="ECO:0000256" key="1">
    <source>
        <dbReference type="ARBA" id="ARBA00001561"/>
    </source>
</evidence>
<dbReference type="SMART" id="SM00646">
    <property type="entry name" value="Ami_3"/>
    <property type="match status" value="1"/>
</dbReference>